<evidence type="ECO:0000256" key="18">
    <source>
        <dbReference type="HAMAP-Rule" id="MF_00079"/>
    </source>
</evidence>
<evidence type="ECO:0000256" key="12">
    <source>
        <dbReference type="ARBA" id="ARBA00022723"/>
    </source>
</evidence>
<dbReference type="GO" id="GO:0005524">
    <property type="term" value="F:ATP binding"/>
    <property type="evidence" value="ECO:0007669"/>
    <property type="project" value="UniProtKB-KW"/>
</dbReference>
<dbReference type="InterPro" id="IPR015867">
    <property type="entry name" value="N-reg_PII/ATP_PRibTrfase_C"/>
</dbReference>
<keyword evidence="11 18" id="KW-0808">Transferase</keyword>
<evidence type="ECO:0000256" key="17">
    <source>
        <dbReference type="ARBA" id="ARBA00024861"/>
    </source>
</evidence>
<dbReference type="RefSeq" id="WP_058528453.1">
    <property type="nucleotide sequence ID" value="NZ_CAAAHZ010000001.1"/>
</dbReference>
<evidence type="ECO:0000256" key="8">
    <source>
        <dbReference type="ARBA" id="ARBA00022490"/>
    </source>
</evidence>
<dbReference type="UniPathway" id="UPA00031">
    <property type="reaction ID" value="UER00006"/>
</dbReference>
<feature type="domain" description="Histidine biosynthesis HisG C-terminal" evidence="20">
    <location>
        <begin position="217"/>
        <end position="290"/>
    </location>
</feature>
<dbReference type="NCBIfam" id="TIGR03455">
    <property type="entry name" value="HisG_C-term"/>
    <property type="match status" value="1"/>
</dbReference>
<evidence type="ECO:0000256" key="5">
    <source>
        <dbReference type="ARBA" id="ARBA00007955"/>
    </source>
</evidence>
<dbReference type="GO" id="GO:0000105">
    <property type="term" value="P:L-histidine biosynthetic process"/>
    <property type="evidence" value="ECO:0007669"/>
    <property type="project" value="UniProtKB-UniRule"/>
</dbReference>
<keyword evidence="10 18" id="KW-0328">Glycosyltransferase</keyword>
<dbReference type="SUPFAM" id="SSF53850">
    <property type="entry name" value="Periplasmic binding protein-like II"/>
    <property type="match status" value="1"/>
</dbReference>
<dbReference type="PANTHER" id="PTHR21403:SF8">
    <property type="entry name" value="ATP PHOSPHORIBOSYLTRANSFERASE"/>
    <property type="match status" value="1"/>
</dbReference>
<evidence type="ECO:0000256" key="11">
    <source>
        <dbReference type="ARBA" id="ARBA00022679"/>
    </source>
</evidence>
<dbReference type="GO" id="GO:0005737">
    <property type="term" value="C:cytoplasm"/>
    <property type="evidence" value="ECO:0007669"/>
    <property type="project" value="UniProtKB-SubCell"/>
</dbReference>
<evidence type="ECO:0000256" key="13">
    <source>
        <dbReference type="ARBA" id="ARBA00022741"/>
    </source>
</evidence>
<dbReference type="OrthoDB" id="9801867at2"/>
<dbReference type="PANTHER" id="PTHR21403">
    <property type="entry name" value="ATP PHOSPHORIBOSYLTRANSFERASE ATP-PRTASE"/>
    <property type="match status" value="1"/>
</dbReference>
<dbReference type="NCBIfam" id="TIGR00070">
    <property type="entry name" value="hisG"/>
    <property type="match status" value="1"/>
</dbReference>
<keyword evidence="9 18" id="KW-0028">Amino-acid biosynthesis</keyword>
<gene>
    <name evidence="18" type="primary">hisG</name>
    <name evidence="21" type="ORF">Llon_0436</name>
</gene>
<dbReference type="PATRIC" id="fig|45068.5.peg.468"/>
<comment type="caution">
    <text evidence="21">The sequence shown here is derived from an EMBL/GenBank/DDBJ whole genome shotgun (WGS) entry which is preliminary data.</text>
</comment>
<dbReference type="InterPro" id="IPR011322">
    <property type="entry name" value="N-reg_PII-like_a/b"/>
</dbReference>
<evidence type="ECO:0000313" key="21">
    <source>
        <dbReference type="EMBL" id="KTD22562.1"/>
    </source>
</evidence>
<organism evidence="21 22">
    <name type="scientific">Legionella londiniensis</name>
    <dbReference type="NCBI Taxonomy" id="45068"/>
    <lineage>
        <taxon>Bacteria</taxon>
        <taxon>Pseudomonadati</taxon>
        <taxon>Pseudomonadota</taxon>
        <taxon>Gammaproteobacteria</taxon>
        <taxon>Legionellales</taxon>
        <taxon>Legionellaceae</taxon>
        <taxon>Legionella</taxon>
    </lineage>
</organism>
<dbReference type="Pfam" id="PF01634">
    <property type="entry name" value="HisG"/>
    <property type="match status" value="1"/>
</dbReference>
<name>A0A0W0VQX2_9GAMM</name>
<keyword evidence="22" id="KW-1185">Reference proteome</keyword>
<dbReference type="Gene3D" id="3.40.190.10">
    <property type="entry name" value="Periplasmic binding protein-like II"/>
    <property type="match status" value="2"/>
</dbReference>
<comment type="activity regulation">
    <text evidence="18">Feedback inhibited by histidine.</text>
</comment>
<comment type="subcellular location">
    <subcellularLocation>
        <location evidence="3 18">Cytoplasm</location>
    </subcellularLocation>
</comment>
<dbReference type="HAMAP" id="MF_00079">
    <property type="entry name" value="HisG_Long"/>
    <property type="match status" value="1"/>
</dbReference>
<protein>
    <recommendedName>
        <fullName evidence="7 18">ATP phosphoribosyltransferase</fullName>
        <shortName evidence="18">ATP-PRT</shortName>
        <shortName evidence="18">ATP-PRTase</shortName>
        <ecNumber evidence="6 18">2.4.2.17</ecNumber>
    </recommendedName>
</protein>
<dbReference type="EMBL" id="LNYK01000007">
    <property type="protein sequence ID" value="KTD22562.1"/>
    <property type="molecule type" value="Genomic_DNA"/>
</dbReference>
<evidence type="ECO:0000256" key="4">
    <source>
        <dbReference type="ARBA" id="ARBA00004667"/>
    </source>
</evidence>
<keyword evidence="14 18" id="KW-0067">ATP-binding</keyword>
<dbReference type="GO" id="GO:0003879">
    <property type="term" value="F:ATP phosphoribosyltransferase activity"/>
    <property type="evidence" value="ECO:0007669"/>
    <property type="project" value="UniProtKB-UniRule"/>
</dbReference>
<accession>A0A0W0VQX2</accession>
<dbReference type="InterPro" id="IPR013115">
    <property type="entry name" value="HisG_C"/>
</dbReference>
<evidence type="ECO:0000256" key="14">
    <source>
        <dbReference type="ARBA" id="ARBA00022840"/>
    </source>
</evidence>
<evidence type="ECO:0000313" key="22">
    <source>
        <dbReference type="Proteomes" id="UP000054997"/>
    </source>
</evidence>
<dbReference type="GO" id="GO:0000287">
    <property type="term" value="F:magnesium ion binding"/>
    <property type="evidence" value="ECO:0007669"/>
    <property type="project" value="UniProtKB-UniRule"/>
</dbReference>
<dbReference type="STRING" id="45068.Llon_0436"/>
<evidence type="ECO:0000259" key="20">
    <source>
        <dbReference type="Pfam" id="PF08029"/>
    </source>
</evidence>
<dbReference type="Proteomes" id="UP000054997">
    <property type="component" value="Unassembled WGS sequence"/>
</dbReference>
<evidence type="ECO:0000256" key="6">
    <source>
        <dbReference type="ARBA" id="ARBA00011946"/>
    </source>
</evidence>
<reference evidence="21 22" key="1">
    <citation type="submission" date="2015-11" db="EMBL/GenBank/DDBJ databases">
        <title>Genomic analysis of 38 Legionella species identifies large and diverse effector repertoires.</title>
        <authorList>
            <person name="Burstein D."/>
            <person name="Amaro F."/>
            <person name="Zusman T."/>
            <person name="Lifshitz Z."/>
            <person name="Cohen O."/>
            <person name="Gilbert J.A."/>
            <person name="Pupko T."/>
            <person name="Shuman H.A."/>
            <person name="Segal G."/>
        </authorList>
    </citation>
    <scope>NUCLEOTIDE SEQUENCE [LARGE SCALE GENOMIC DNA]</scope>
    <source>
        <strain evidence="21 22">ATCC 49505</strain>
    </source>
</reference>
<proteinExistence type="inferred from homology"/>
<dbReference type="InterPro" id="IPR013820">
    <property type="entry name" value="ATP_PRibTrfase_cat"/>
</dbReference>
<dbReference type="Pfam" id="PF08029">
    <property type="entry name" value="HisG_C"/>
    <property type="match status" value="1"/>
</dbReference>
<comment type="pathway">
    <text evidence="4 18">Amino-acid biosynthesis; L-histidine biosynthesis; L-histidine from 5-phospho-alpha-D-ribose 1-diphosphate: step 1/9.</text>
</comment>
<dbReference type="FunFam" id="3.30.70.120:FF:000002">
    <property type="entry name" value="ATP phosphoribosyltransferase"/>
    <property type="match status" value="1"/>
</dbReference>
<evidence type="ECO:0000256" key="9">
    <source>
        <dbReference type="ARBA" id="ARBA00022605"/>
    </source>
</evidence>
<evidence type="ECO:0000256" key="16">
    <source>
        <dbReference type="ARBA" id="ARBA00023102"/>
    </source>
</evidence>
<comment type="catalytic activity">
    <reaction evidence="1 18">
        <text>1-(5-phospho-beta-D-ribosyl)-ATP + diphosphate = 5-phospho-alpha-D-ribose 1-diphosphate + ATP</text>
        <dbReference type="Rhea" id="RHEA:18473"/>
        <dbReference type="ChEBI" id="CHEBI:30616"/>
        <dbReference type="ChEBI" id="CHEBI:33019"/>
        <dbReference type="ChEBI" id="CHEBI:58017"/>
        <dbReference type="ChEBI" id="CHEBI:73183"/>
        <dbReference type="EC" id="2.4.2.17"/>
    </reaction>
</comment>
<keyword evidence="12 18" id="KW-0479">Metal-binding</keyword>
<evidence type="ECO:0000256" key="7">
    <source>
        <dbReference type="ARBA" id="ARBA00020998"/>
    </source>
</evidence>
<comment type="similarity">
    <text evidence="5 18">Belongs to the ATP phosphoribosyltransferase family. Long subfamily.</text>
</comment>
<dbReference type="InterPro" id="IPR001348">
    <property type="entry name" value="ATP_PRibTrfase_HisG"/>
</dbReference>
<evidence type="ECO:0000256" key="1">
    <source>
        <dbReference type="ARBA" id="ARBA00000915"/>
    </source>
</evidence>
<evidence type="ECO:0000259" key="19">
    <source>
        <dbReference type="Pfam" id="PF01634"/>
    </source>
</evidence>
<dbReference type="EC" id="2.4.2.17" evidence="6 18"/>
<comment type="function">
    <text evidence="17 18">Catalyzes the condensation of ATP and 5-phosphoribose 1-diphosphate to form N'-(5'-phosphoribosyl)-ATP (PR-ATP). Has a crucial role in the pathway because the rate of histidine biosynthesis seems to be controlled primarily by regulation of HisG enzymatic activity.</text>
</comment>
<sequence>MSIRLRLALQKKGRLADESISLLRQSGLQFRLKEHGLLVHVNNLPIDLLFVRDDDIPSLVFDGICDAGIVGENVLREMELSSSNTKYRTLARLDACVCRLVIAIPEQFRWVSPGSLNGKRIATSYPNLLKEYLKRHGVSAECVVLSGSVEMAPGMEMADAICDLVSTGQALEENKLREVDTVYKSQAVLIQTAKPVNSGKQELLERLLRRIQAVQRADTRKYILFHAPKSHLQKICEHLPGAESPTIFPLAGAQDKVVVHIVSSEQVFWDTLEAIQLLGASSILVLPIEKMLM</sequence>
<keyword evidence="8 18" id="KW-0963">Cytoplasm</keyword>
<keyword evidence="16 18" id="KW-0368">Histidine biosynthesis</keyword>
<dbReference type="Gene3D" id="3.30.70.120">
    <property type="match status" value="1"/>
</dbReference>
<evidence type="ECO:0000256" key="3">
    <source>
        <dbReference type="ARBA" id="ARBA00004496"/>
    </source>
</evidence>
<evidence type="ECO:0000256" key="15">
    <source>
        <dbReference type="ARBA" id="ARBA00022842"/>
    </source>
</evidence>
<dbReference type="InterPro" id="IPR020621">
    <property type="entry name" value="ATP-PRT_HisG_long"/>
</dbReference>
<keyword evidence="13 18" id="KW-0547">Nucleotide-binding</keyword>
<keyword evidence="15 18" id="KW-0460">Magnesium</keyword>
<evidence type="ECO:0000256" key="10">
    <source>
        <dbReference type="ARBA" id="ARBA00022676"/>
    </source>
</evidence>
<comment type="cofactor">
    <cofactor evidence="2 18">
        <name>Mg(2+)</name>
        <dbReference type="ChEBI" id="CHEBI:18420"/>
    </cofactor>
</comment>
<dbReference type="AlphaFoldDB" id="A0A0W0VQX2"/>
<feature type="domain" description="ATP phosphoribosyltransferase catalytic" evidence="19">
    <location>
        <begin position="52"/>
        <end position="212"/>
    </location>
</feature>
<evidence type="ECO:0000256" key="2">
    <source>
        <dbReference type="ARBA" id="ARBA00001946"/>
    </source>
</evidence>
<dbReference type="FunFam" id="3.40.190.10:FF:000008">
    <property type="entry name" value="ATP phosphoribosyltransferase"/>
    <property type="match status" value="1"/>
</dbReference>
<dbReference type="SUPFAM" id="SSF54913">
    <property type="entry name" value="GlnB-like"/>
    <property type="match status" value="1"/>
</dbReference>